<keyword evidence="2" id="KW-0489">Methyltransferase</keyword>
<dbReference type="GO" id="GO:0009236">
    <property type="term" value="P:cobalamin biosynthetic process"/>
    <property type="evidence" value="ECO:0007669"/>
    <property type="project" value="InterPro"/>
</dbReference>
<organism evidence="2 3">
    <name type="scientific">Actibacterium pelagium</name>
    <dbReference type="NCBI Taxonomy" id="2029103"/>
    <lineage>
        <taxon>Bacteria</taxon>
        <taxon>Pseudomonadati</taxon>
        <taxon>Pseudomonadota</taxon>
        <taxon>Alphaproteobacteria</taxon>
        <taxon>Rhodobacterales</taxon>
        <taxon>Roseobacteraceae</taxon>
        <taxon>Actibacterium</taxon>
    </lineage>
</organism>
<dbReference type="SUPFAM" id="SSF159664">
    <property type="entry name" value="CobE/GbiG C-terminal domain-like"/>
    <property type="match status" value="1"/>
</dbReference>
<dbReference type="Proteomes" id="UP000606730">
    <property type="component" value="Unassembled WGS sequence"/>
</dbReference>
<evidence type="ECO:0000313" key="2">
    <source>
        <dbReference type="EMBL" id="GGE60770.1"/>
    </source>
</evidence>
<evidence type="ECO:0000313" key="3">
    <source>
        <dbReference type="Proteomes" id="UP000606730"/>
    </source>
</evidence>
<dbReference type="Pfam" id="PF01890">
    <property type="entry name" value="CbiG_C"/>
    <property type="match status" value="1"/>
</dbReference>
<reference evidence="2" key="2">
    <citation type="submission" date="2020-09" db="EMBL/GenBank/DDBJ databases">
        <authorList>
            <person name="Sun Q."/>
            <person name="Zhou Y."/>
        </authorList>
    </citation>
    <scope>NUCLEOTIDE SEQUENCE</scope>
    <source>
        <strain evidence="2">CGMCC 1.16012</strain>
    </source>
</reference>
<dbReference type="InterPro" id="IPR036518">
    <property type="entry name" value="CobE/GbiG_C_sf"/>
</dbReference>
<comment type="caution">
    <text evidence="2">The sequence shown here is derived from an EMBL/GenBank/DDBJ whole genome shotgun (WGS) entry which is preliminary data.</text>
</comment>
<gene>
    <name evidence="2" type="primary">cobE</name>
    <name evidence="2" type="ORF">GCM10011517_30370</name>
</gene>
<protein>
    <submittedName>
        <fullName evidence="2">Precorrin methylase</fullName>
    </submittedName>
</protein>
<keyword evidence="3" id="KW-1185">Reference proteome</keyword>
<dbReference type="RefSeq" id="WP_095595471.1">
    <property type="nucleotide sequence ID" value="NZ_BMKN01000003.1"/>
</dbReference>
<feature type="domain" description="CobE/GbiG C-terminal" evidence="1">
    <location>
        <begin position="4"/>
        <end position="115"/>
    </location>
</feature>
<dbReference type="EMBL" id="BMKN01000003">
    <property type="protein sequence ID" value="GGE60770.1"/>
    <property type="molecule type" value="Genomic_DNA"/>
</dbReference>
<sequence length="120" mass="12022">MRTAGIGCRGAVTIASLQDALHKAGGNADRLATLPEKAALPAVQEFAHALGLPLIETPKDILATQTTLTQSPTIQSRFGIGSVAEAAALAASRPGARLTGPRVISADGLATAAIAEGPDT</sequence>
<dbReference type="Gene3D" id="3.30.420.180">
    <property type="entry name" value="CobE/GbiG C-terminal domain"/>
    <property type="match status" value="1"/>
</dbReference>
<reference evidence="2" key="1">
    <citation type="journal article" date="2014" name="Int. J. Syst. Evol. Microbiol.">
        <title>Complete genome sequence of Corynebacterium casei LMG S-19264T (=DSM 44701T), isolated from a smear-ripened cheese.</title>
        <authorList>
            <consortium name="US DOE Joint Genome Institute (JGI-PGF)"/>
            <person name="Walter F."/>
            <person name="Albersmeier A."/>
            <person name="Kalinowski J."/>
            <person name="Ruckert C."/>
        </authorList>
    </citation>
    <scope>NUCLEOTIDE SEQUENCE</scope>
    <source>
        <strain evidence="2">CGMCC 1.16012</strain>
    </source>
</reference>
<proteinExistence type="predicted"/>
<evidence type="ECO:0000259" key="1">
    <source>
        <dbReference type="Pfam" id="PF01890"/>
    </source>
</evidence>
<dbReference type="GO" id="GO:0008168">
    <property type="term" value="F:methyltransferase activity"/>
    <property type="evidence" value="ECO:0007669"/>
    <property type="project" value="UniProtKB-KW"/>
</dbReference>
<name>A0A917ENV4_9RHOB</name>
<dbReference type="AlphaFoldDB" id="A0A917ENV4"/>
<accession>A0A917ENV4</accession>
<keyword evidence="2" id="KW-0808">Transferase</keyword>
<dbReference type="OrthoDB" id="7475241at2"/>
<dbReference type="GO" id="GO:0032259">
    <property type="term" value="P:methylation"/>
    <property type="evidence" value="ECO:0007669"/>
    <property type="project" value="UniProtKB-KW"/>
</dbReference>
<dbReference type="InterPro" id="IPR002750">
    <property type="entry name" value="CobE/GbiG_C"/>
</dbReference>